<dbReference type="Proteomes" id="UP000053675">
    <property type="component" value="Unassembled WGS sequence"/>
</dbReference>
<keyword evidence="2" id="KW-1185">Reference proteome</keyword>
<name>A0A084U7Z0_9HYPH</name>
<dbReference type="PATRIC" id="fig|472175.3.peg.91"/>
<evidence type="ECO:0000313" key="1">
    <source>
        <dbReference type="EMBL" id="KFB09076.1"/>
    </source>
</evidence>
<accession>A0A084U7Z0</accession>
<sequence length="77" mass="8130">MSVHRTVEAQIDALLTKDDSSSIIETLYSLGQAAGDAASIGDGWDRAVQARLQARLARKMREAIEPAGLTKSSSTAA</sequence>
<dbReference type="RefSeq" id="WP_036478636.1">
    <property type="nucleotide sequence ID" value="NZ_JMQM01000001.1"/>
</dbReference>
<dbReference type="EMBL" id="JMQM01000001">
    <property type="protein sequence ID" value="KFB09076.1"/>
    <property type="molecule type" value="Genomic_DNA"/>
</dbReference>
<reference evidence="1 2" key="1">
    <citation type="submission" date="2014-05" db="EMBL/GenBank/DDBJ databases">
        <title>Draft Genome Sequence of Nitratireductor basaltis Strain UMTGB225, A Marine Bacterium Isolated from Green Barrel Tunicate.</title>
        <authorList>
            <person name="Gan H.Y."/>
        </authorList>
    </citation>
    <scope>NUCLEOTIDE SEQUENCE [LARGE SCALE GENOMIC DNA]</scope>
    <source>
        <strain evidence="1 2">UMTGB225</strain>
    </source>
</reference>
<dbReference type="STRING" id="472175.EL18_00090"/>
<gene>
    <name evidence="1" type="ORF">EL18_00090</name>
</gene>
<evidence type="ECO:0000313" key="2">
    <source>
        <dbReference type="Proteomes" id="UP000053675"/>
    </source>
</evidence>
<organism evidence="1 2">
    <name type="scientific">Nitratireductor basaltis</name>
    <dbReference type="NCBI Taxonomy" id="472175"/>
    <lineage>
        <taxon>Bacteria</taxon>
        <taxon>Pseudomonadati</taxon>
        <taxon>Pseudomonadota</taxon>
        <taxon>Alphaproteobacteria</taxon>
        <taxon>Hyphomicrobiales</taxon>
        <taxon>Phyllobacteriaceae</taxon>
        <taxon>Nitratireductor</taxon>
    </lineage>
</organism>
<dbReference type="AlphaFoldDB" id="A0A084U7Z0"/>
<protein>
    <submittedName>
        <fullName evidence="1">Uncharacterized protein</fullName>
    </submittedName>
</protein>
<proteinExistence type="predicted"/>
<comment type="caution">
    <text evidence="1">The sequence shown here is derived from an EMBL/GenBank/DDBJ whole genome shotgun (WGS) entry which is preliminary data.</text>
</comment>